<organism evidence="5">
    <name type="scientific">uncultured marine group II/III euryarchaeote KM3_109_A02</name>
    <dbReference type="NCBI Taxonomy" id="1457849"/>
    <lineage>
        <taxon>Archaea</taxon>
        <taxon>Methanobacteriati</taxon>
        <taxon>Methanobacteriota</taxon>
        <taxon>environmental samples</taxon>
    </lineage>
</organism>
<keyword evidence="3 5" id="KW-0560">Oxidoreductase</keyword>
<dbReference type="GO" id="GO:0071949">
    <property type="term" value="F:FAD binding"/>
    <property type="evidence" value="ECO:0007669"/>
    <property type="project" value="InterPro"/>
</dbReference>
<evidence type="ECO:0000256" key="2">
    <source>
        <dbReference type="ARBA" id="ARBA00022827"/>
    </source>
</evidence>
<keyword evidence="2" id="KW-0274">FAD</keyword>
<dbReference type="EMBL" id="KF900560">
    <property type="protein sequence ID" value="AIE99327.1"/>
    <property type="molecule type" value="Genomic_DNA"/>
</dbReference>
<dbReference type="InterPro" id="IPR051312">
    <property type="entry name" value="Diverse_Substr_Oxidored"/>
</dbReference>
<accession>A0A075GCE0</accession>
<dbReference type="InterPro" id="IPR016167">
    <property type="entry name" value="FAD-bd_PCMH_sub1"/>
</dbReference>
<dbReference type="PANTHER" id="PTHR42659">
    <property type="entry name" value="XANTHINE DEHYDROGENASE SUBUNIT C-RELATED"/>
    <property type="match status" value="1"/>
</dbReference>
<evidence type="ECO:0000313" key="5">
    <source>
        <dbReference type="EMBL" id="AIE99327.1"/>
    </source>
</evidence>
<dbReference type="InterPro" id="IPR036318">
    <property type="entry name" value="FAD-bd_PCMH-like_sf"/>
</dbReference>
<evidence type="ECO:0000259" key="4">
    <source>
        <dbReference type="PROSITE" id="PS51387"/>
    </source>
</evidence>
<protein>
    <submittedName>
        <fullName evidence="5">4-hydroxybenzoyl-CoA reductase subunit beta (HbaD, hcrB)</fullName>
        <ecNumber evidence="5">1.3.7.9</ecNumber>
    </submittedName>
</protein>
<dbReference type="SUPFAM" id="SSF56176">
    <property type="entry name" value="FAD-binding/transporter-associated domain-like"/>
    <property type="match status" value="1"/>
</dbReference>
<dbReference type="Gene3D" id="3.30.43.10">
    <property type="entry name" value="Uridine Diphospho-n-acetylenolpyruvylglucosamine Reductase, domain 2"/>
    <property type="match status" value="1"/>
</dbReference>
<dbReference type="EC" id="1.3.7.9" evidence="5"/>
<name>A0A075GCE0_9EURY</name>
<evidence type="ECO:0000256" key="3">
    <source>
        <dbReference type="ARBA" id="ARBA00023002"/>
    </source>
</evidence>
<dbReference type="InterPro" id="IPR005107">
    <property type="entry name" value="CO_DH_flav_C"/>
</dbReference>
<dbReference type="PROSITE" id="PS51387">
    <property type="entry name" value="FAD_PCMH"/>
    <property type="match status" value="1"/>
</dbReference>
<feature type="domain" description="FAD-binding PCMH-type" evidence="4">
    <location>
        <begin position="1"/>
        <end position="217"/>
    </location>
</feature>
<dbReference type="SMART" id="SM01092">
    <property type="entry name" value="CO_deh_flav_C"/>
    <property type="match status" value="1"/>
</dbReference>
<dbReference type="GO" id="GO:0016491">
    <property type="term" value="F:oxidoreductase activity"/>
    <property type="evidence" value="ECO:0007669"/>
    <property type="project" value="UniProtKB-KW"/>
</dbReference>
<dbReference type="PANTHER" id="PTHR42659:SF2">
    <property type="entry name" value="XANTHINE DEHYDROGENASE SUBUNIT C-RELATED"/>
    <property type="match status" value="1"/>
</dbReference>
<dbReference type="InterPro" id="IPR036683">
    <property type="entry name" value="CO_DH_flav_C_dom_sf"/>
</dbReference>
<sequence>MRMPPFTLHTPETLENAISLAGELAEVGEEFDWVAGGTDLLPNYKWHLNVKPHVISLAKLSELSELSNSHIGAMVRLHELAESDDTHPLLSKVAGMVASVMIRRSGTVGGNICLDTRCFWFNQSEEWRESIEWCYKCDCGTGADCRVIPNQNTQCVATYQADLAPALMCLGAQIHLVGPSGVRSMPLNEFFELDGITRNVLQPGELVTHLTLPEDSSEWVGDYQKLRQRDSWDFPEAGVAVAWKPVEGNPPANLRVATTGLESIPGYHSEEAESILDDWKGDASIEELAESIRAAVRPVLNTWYPPSYRRKMVKVLTKRAGSGLTEV</sequence>
<dbReference type="Gene3D" id="3.30.390.50">
    <property type="entry name" value="CO dehydrogenase flavoprotein, C-terminal domain"/>
    <property type="match status" value="1"/>
</dbReference>
<evidence type="ECO:0000256" key="1">
    <source>
        <dbReference type="ARBA" id="ARBA00022630"/>
    </source>
</evidence>
<dbReference type="SUPFAM" id="SSF55447">
    <property type="entry name" value="CO dehydrogenase flavoprotein C-terminal domain-like"/>
    <property type="match status" value="1"/>
</dbReference>
<proteinExistence type="predicted"/>
<dbReference type="AlphaFoldDB" id="A0A075GCE0"/>
<dbReference type="InterPro" id="IPR002346">
    <property type="entry name" value="Mopterin_DH_FAD-bd"/>
</dbReference>
<dbReference type="Gene3D" id="3.30.465.10">
    <property type="match status" value="1"/>
</dbReference>
<dbReference type="Pfam" id="PF00941">
    <property type="entry name" value="FAD_binding_5"/>
    <property type="match status" value="1"/>
</dbReference>
<reference evidence="5" key="1">
    <citation type="journal article" date="2014" name="Genome Biol. Evol.">
        <title>Pangenome evidence for extensive interdomain horizontal transfer affecting lineage core and shell genes in uncultured planktonic thaumarchaeota and euryarchaeota.</title>
        <authorList>
            <person name="Deschamps P."/>
            <person name="Zivanovic Y."/>
            <person name="Moreira D."/>
            <person name="Rodriguez-Valera F."/>
            <person name="Lopez-Garcia P."/>
        </authorList>
    </citation>
    <scope>NUCLEOTIDE SEQUENCE</scope>
</reference>
<keyword evidence="1" id="KW-0285">Flavoprotein</keyword>
<gene>
    <name evidence="5" type="primary">hbaD</name>
    <name evidence="5" type="synonym">hcrB</name>
</gene>
<dbReference type="InterPro" id="IPR016169">
    <property type="entry name" value="FAD-bd_PCMH_sub2"/>
</dbReference>
<dbReference type="InterPro" id="IPR016166">
    <property type="entry name" value="FAD-bd_PCMH"/>
</dbReference>